<dbReference type="PROSITE" id="PS51729">
    <property type="entry name" value="GNAT_YJDJ"/>
    <property type="match status" value="1"/>
</dbReference>
<protein>
    <submittedName>
        <fullName evidence="2">N-acetyltransferase</fullName>
    </submittedName>
</protein>
<name>A0A947DBL0_9HYPH</name>
<dbReference type="Proteomes" id="UP000766595">
    <property type="component" value="Unassembled WGS sequence"/>
</dbReference>
<dbReference type="PANTHER" id="PTHR31435:SF10">
    <property type="entry name" value="BSR4717 PROTEIN"/>
    <property type="match status" value="1"/>
</dbReference>
<organism evidence="2 3">
    <name type="scientific">Prosthecodimorpha staleyi</name>
    <dbReference type="NCBI Taxonomy" id="2840188"/>
    <lineage>
        <taxon>Bacteria</taxon>
        <taxon>Pseudomonadati</taxon>
        <taxon>Pseudomonadota</taxon>
        <taxon>Alphaproteobacteria</taxon>
        <taxon>Hyphomicrobiales</taxon>
        <taxon>Ancalomicrobiaceae</taxon>
        <taxon>Prosthecodimorpha</taxon>
    </lineage>
</organism>
<dbReference type="RefSeq" id="WP_261971264.1">
    <property type="nucleotide sequence ID" value="NZ_JAHHZF010000015.1"/>
</dbReference>
<dbReference type="PANTHER" id="PTHR31435">
    <property type="entry name" value="PROTEIN NATD1"/>
    <property type="match status" value="1"/>
</dbReference>
<evidence type="ECO:0000259" key="1">
    <source>
        <dbReference type="PROSITE" id="PS51729"/>
    </source>
</evidence>
<feature type="domain" description="N-acetyltransferase" evidence="1">
    <location>
        <begin position="15"/>
        <end position="100"/>
    </location>
</feature>
<keyword evidence="3" id="KW-1185">Reference proteome</keyword>
<gene>
    <name evidence="2" type="ORF">KL771_25095</name>
</gene>
<comment type="caution">
    <text evidence="2">The sequence shown here is derived from an EMBL/GenBank/DDBJ whole genome shotgun (WGS) entry which is preliminary data.</text>
</comment>
<accession>A0A947DBL0</accession>
<dbReference type="Pfam" id="PF14542">
    <property type="entry name" value="Acetyltransf_CG"/>
    <property type="match status" value="1"/>
</dbReference>
<evidence type="ECO:0000313" key="3">
    <source>
        <dbReference type="Proteomes" id="UP000766595"/>
    </source>
</evidence>
<dbReference type="InterPro" id="IPR016181">
    <property type="entry name" value="Acyl_CoA_acyltransferase"/>
</dbReference>
<dbReference type="InterPro" id="IPR045057">
    <property type="entry name" value="Gcn5-rel_NAT"/>
</dbReference>
<dbReference type="InterPro" id="IPR031165">
    <property type="entry name" value="GNAT_YJDJ"/>
</dbReference>
<proteinExistence type="predicted"/>
<dbReference type="Gene3D" id="3.40.630.30">
    <property type="match status" value="1"/>
</dbReference>
<dbReference type="AlphaFoldDB" id="A0A947DBL0"/>
<sequence length="100" mass="11046">MTQPHPAGATPDGFRDNVERNRFELEVDGLVAFADYRRRDGTIVVTHVEAPIPLRGTGTADRLMRAVAETARAEGSSIRPLCGYAAGWLRAHREFRDLAV</sequence>
<evidence type="ECO:0000313" key="2">
    <source>
        <dbReference type="EMBL" id="MBT9292762.1"/>
    </source>
</evidence>
<dbReference type="EMBL" id="JAHHZF010000015">
    <property type="protein sequence ID" value="MBT9292762.1"/>
    <property type="molecule type" value="Genomic_DNA"/>
</dbReference>
<dbReference type="SUPFAM" id="SSF55729">
    <property type="entry name" value="Acyl-CoA N-acyltransferases (Nat)"/>
    <property type="match status" value="1"/>
</dbReference>
<reference evidence="2 3" key="1">
    <citation type="submission" date="2021-06" db="EMBL/GenBank/DDBJ databases">
        <authorList>
            <person name="Grouzdev D.S."/>
            <person name="Koziaeva V."/>
        </authorList>
    </citation>
    <scope>NUCLEOTIDE SEQUENCE [LARGE SCALE GENOMIC DNA]</scope>
    <source>
        <strain evidence="2 3">22</strain>
    </source>
</reference>